<organism evidence="2 3">
    <name type="scientific">Kitasatospora arboriphila</name>
    <dbReference type="NCBI Taxonomy" id="258052"/>
    <lineage>
        <taxon>Bacteria</taxon>
        <taxon>Bacillati</taxon>
        <taxon>Actinomycetota</taxon>
        <taxon>Actinomycetes</taxon>
        <taxon>Kitasatosporales</taxon>
        <taxon>Streptomycetaceae</taxon>
        <taxon>Kitasatospora</taxon>
    </lineage>
</organism>
<dbReference type="RefSeq" id="WP_344627157.1">
    <property type="nucleotide sequence ID" value="NZ_BAAALD010000091.1"/>
</dbReference>
<comment type="caution">
    <text evidence="2">The sequence shown here is derived from an EMBL/GenBank/DDBJ whole genome shotgun (WGS) entry which is preliminary data.</text>
</comment>
<feature type="region of interest" description="Disordered" evidence="1">
    <location>
        <begin position="51"/>
        <end position="74"/>
    </location>
</feature>
<evidence type="ECO:0000313" key="3">
    <source>
        <dbReference type="Proteomes" id="UP001499987"/>
    </source>
</evidence>
<accession>A0ABP4EPA5</accession>
<protein>
    <submittedName>
        <fullName evidence="2">Uncharacterized protein</fullName>
    </submittedName>
</protein>
<evidence type="ECO:0000256" key="1">
    <source>
        <dbReference type="SAM" id="MobiDB-lite"/>
    </source>
</evidence>
<proteinExistence type="predicted"/>
<gene>
    <name evidence="2" type="ORF">GCM10009663_63580</name>
</gene>
<evidence type="ECO:0000313" key="2">
    <source>
        <dbReference type="EMBL" id="GAA1114200.1"/>
    </source>
</evidence>
<reference evidence="3" key="1">
    <citation type="journal article" date="2019" name="Int. J. Syst. Evol. Microbiol.">
        <title>The Global Catalogue of Microorganisms (GCM) 10K type strain sequencing project: providing services to taxonomists for standard genome sequencing and annotation.</title>
        <authorList>
            <consortium name="The Broad Institute Genomics Platform"/>
            <consortium name="The Broad Institute Genome Sequencing Center for Infectious Disease"/>
            <person name="Wu L."/>
            <person name="Ma J."/>
        </authorList>
    </citation>
    <scope>NUCLEOTIDE SEQUENCE [LARGE SCALE GENOMIC DNA]</scope>
    <source>
        <strain evidence="3">JCM 13002</strain>
    </source>
</reference>
<keyword evidence="3" id="KW-1185">Reference proteome</keyword>
<dbReference type="Proteomes" id="UP001499987">
    <property type="component" value="Unassembled WGS sequence"/>
</dbReference>
<name>A0ABP4EPA5_9ACTN</name>
<dbReference type="EMBL" id="BAAALD010000091">
    <property type="protein sequence ID" value="GAA1114200.1"/>
    <property type="molecule type" value="Genomic_DNA"/>
</dbReference>
<sequence>MHHGAHPAPTPAPRADVALARGCTECRGWGSVITDSGRHELCSACQRTAEDALPGDEDPSGPSRALLRPVTQAL</sequence>